<feature type="transmembrane region" description="Helical" evidence="3">
    <location>
        <begin position="308"/>
        <end position="324"/>
    </location>
</feature>
<dbReference type="PANTHER" id="PTHR22916:SF51">
    <property type="entry name" value="GLYCOSYLTRANSFERASE EPSH-RELATED"/>
    <property type="match status" value="1"/>
</dbReference>
<reference evidence="5" key="1">
    <citation type="journal article" date="2012" name="J. Infect. Dis.">
        <title>Capsular switching in group B Streptococcus CC17 hypervirulent clone: a future challenge for polysaccharide vaccine development.</title>
        <authorList>
            <person name="Bellais S."/>
            <person name="Six A."/>
            <person name="Fouet A."/>
            <person name="Longo M."/>
            <person name="Dmytruk N."/>
            <person name="Glaser P."/>
            <person name="Trieu-Cuot P."/>
            <person name="Poyart C."/>
        </authorList>
    </citation>
    <scope>NUCLEOTIDE SEQUENCE</scope>
    <source>
        <strain evidence="5">CCH09361</strain>
    </source>
</reference>
<gene>
    <name evidence="5" type="primary">cps4I</name>
    <name evidence="6" type="ORF">AX245_01540</name>
</gene>
<reference evidence="6 7" key="3">
    <citation type="journal article" date="2016" name="Sci. Rep.">
        <title>Serotype IV Streptococcus agalactiae ST-452 has arisen from large genomic recombination events between CC23 and the hypervirulent CC17 lineages.</title>
        <authorList>
            <person name="Campisi E."/>
            <person name="Rinaudo C.D."/>
            <person name="Donati C."/>
            <person name="Barucco M."/>
            <person name="Torricelli G."/>
            <person name="Edwards M.S."/>
            <person name="Baker C.J."/>
            <person name="Margarit I."/>
            <person name="Rosini R."/>
        </authorList>
    </citation>
    <scope>NUCLEOTIDE SEQUENCE [LARGE SCALE GENOMIC DNA]</scope>
    <source>
        <strain evidence="6 7">CZ-PW-140</strain>
    </source>
</reference>
<evidence type="ECO:0000313" key="6">
    <source>
        <dbReference type="EMBL" id="OCM72740.1"/>
    </source>
</evidence>
<keyword evidence="3" id="KW-0812">Transmembrane</keyword>
<proteinExistence type="predicted"/>
<dbReference type="InterPro" id="IPR029044">
    <property type="entry name" value="Nucleotide-diphossugar_trans"/>
</dbReference>
<keyword evidence="2 5" id="KW-0808">Transferase</keyword>
<evidence type="ECO:0000256" key="2">
    <source>
        <dbReference type="ARBA" id="ARBA00022679"/>
    </source>
</evidence>
<dbReference type="InterPro" id="IPR001173">
    <property type="entry name" value="Glyco_trans_2-like"/>
</dbReference>
<organism evidence="5">
    <name type="scientific">Streptococcus agalactiae</name>
    <dbReference type="NCBI Taxonomy" id="1311"/>
    <lineage>
        <taxon>Bacteria</taxon>
        <taxon>Bacillati</taxon>
        <taxon>Bacillota</taxon>
        <taxon>Bacilli</taxon>
        <taxon>Lactobacillales</taxon>
        <taxon>Streptococcaceae</taxon>
        <taxon>Streptococcus</taxon>
    </lineage>
</organism>
<accession>K0JNC5</accession>
<keyword evidence="3" id="KW-1133">Transmembrane helix</keyword>
<dbReference type="KEGG" id="sagg:EN73_06015"/>
<dbReference type="KEGG" id="sage:EN72_06480"/>
<dbReference type="Proteomes" id="UP000093122">
    <property type="component" value="Unassembled WGS sequence"/>
</dbReference>
<dbReference type="SUPFAM" id="SSF53448">
    <property type="entry name" value="Nucleotide-diphospho-sugar transferases"/>
    <property type="match status" value="1"/>
</dbReference>
<protein>
    <submittedName>
        <fullName evidence="5">Glycosyltransferases</fullName>
    </submittedName>
</protein>
<evidence type="ECO:0000313" key="7">
    <source>
        <dbReference type="Proteomes" id="UP000093122"/>
    </source>
</evidence>
<dbReference type="Gene3D" id="3.90.550.10">
    <property type="entry name" value="Spore Coat Polysaccharide Biosynthesis Protein SpsA, Chain A"/>
    <property type="match status" value="1"/>
</dbReference>
<name>K0JNC5_STRAG</name>
<feature type="domain" description="Glycosyltransferase 2-like" evidence="4">
    <location>
        <begin position="15"/>
        <end position="144"/>
    </location>
</feature>
<keyword evidence="1" id="KW-0328">Glycosyltransferase</keyword>
<dbReference type="EMBL" id="MAWT01000002">
    <property type="protein sequence ID" value="OCM72740.1"/>
    <property type="molecule type" value="Genomic_DNA"/>
</dbReference>
<evidence type="ECO:0000256" key="3">
    <source>
        <dbReference type="SAM" id="Phobius"/>
    </source>
</evidence>
<dbReference type="Pfam" id="PF00535">
    <property type="entry name" value="Glycos_transf_2"/>
    <property type="match status" value="1"/>
</dbReference>
<evidence type="ECO:0000256" key="1">
    <source>
        <dbReference type="ARBA" id="ARBA00022676"/>
    </source>
</evidence>
<dbReference type="AlphaFoldDB" id="K0JNC5"/>
<dbReference type="EMBL" id="HE795400">
    <property type="protein sequence ID" value="CCG97594.1"/>
    <property type="molecule type" value="Genomic_DNA"/>
</dbReference>
<reference evidence="5" key="2">
    <citation type="submission" date="2012-03" db="EMBL/GenBank/DDBJ databases">
        <authorList>
            <person name="TRIEU-CUOT P."/>
        </authorList>
    </citation>
    <scope>NUCLEOTIDE SEQUENCE</scope>
    <source>
        <strain evidence="5">CCH09361</strain>
    </source>
</reference>
<evidence type="ECO:0000313" key="5">
    <source>
        <dbReference type="EMBL" id="CCG97594.1"/>
    </source>
</evidence>
<sequence>MIYNESSLGRQIKISVIVPVYNSKQYLIACVDSIRKQTYKNLEIILVNDGSTDGSKELCEEIRKSDERIKTFHKTNGGQSSARNLGILYSTGDLIGFVDSDDTIDPKMYETLLNIYEDEQVDWVQCNHKKIYSNGVNLYYNGPEYYNVLNKQDFLYEFLSTNKIFSSVCEGLLSRDLALKIKFREEKKYEDTQFYFDLIKNANKFVIISQPFYNYYYRKNSTTTSSYSSYQWDIIDICTECYYYAKDFNGFEEVAFSRLFGAYSLVANKIVYNKDYRKTEEFKIIAYFFKKNLLKIFKNRFIGHSRKLSVIVFLFFPFLYKILLEKYRGRVQ</sequence>
<dbReference type="RefSeq" id="WP_000639909.1">
    <property type="nucleotide sequence ID" value="NZ_CP007631.1"/>
</dbReference>
<keyword evidence="3" id="KW-0472">Membrane</keyword>
<dbReference type="PANTHER" id="PTHR22916">
    <property type="entry name" value="GLYCOSYLTRANSFERASE"/>
    <property type="match status" value="1"/>
</dbReference>
<dbReference type="PATRIC" id="fig|1311.132.peg.1124"/>
<dbReference type="GO" id="GO:0016757">
    <property type="term" value="F:glycosyltransferase activity"/>
    <property type="evidence" value="ECO:0007669"/>
    <property type="project" value="UniProtKB-KW"/>
</dbReference>
<dbReference type="CDD" id="cd00761">
    <property type="entry name" value="Glyco_tranf_GTA_type"/>
    <property type="match status" value="1"/>
</dbReference>
<evidence type="ECO:0000259" key="4">
    <source>
        <dbReference type="Pfam" id="PF00535"/>
    </source>
</evidence>